<sequence length="270" mass="30765">MSNIEMLTKEDVVEIHNRLVLDAIESDDPISPPGIKDEGLLESAIGRQNAGYDGKLKYDSPILNAASLCYGICCNHSLHNGNKRTALVSLLCHLDKNGYAFNGRATQGNLYSFMLNVANHSLVPKKKLKNSLDNSDQEVKAMAEWIRKKTRKMQKADRTLSYPELERVLRQHDVHLENHKGNYVDVIKYSTSYETTRWFQKRTVRTREKVANIPFWPGRTVSKNLIKSIRNQAGLTHKDGVDSALFYGTEVTPDDFIVKYRNTLRRLAKT</sequence>
<reference evidence="2 3" key="1">
    <citation type="submission" date="2022-05" db="EMBL/GenBank/DDBJ databases">
        <authorList>
            <person name="Park J.-S."/>
        </authorList>
    </citation>
    <scope>NUCLEOTIDE SEQUENCE [LARGE SCALE GENOMIC DNA]</scope>
    <source>
        <strain evidence="2 3">2012CJ34-2</strain>
    </source>
</reference>
<gene>
    <name evidence="2" type="ORF">M3P05_20280</name>
</gene>
<keyword evidence="3" id="KW-1185">Reference proteome</keyword>
<dbReference type="Proteomes" id="UP001203338">
    <property type="component" value="Unassembled WGS sequence"/>
</dbReference>
<dbReference type="Pfam" id="PF02661">
    <property type="entry name" value="Fic"/>
    <property type="match status" value="1"/>
</dbReference>
<evidence type="ECO:0000313" key="3">
    <source>
        <dbReference type="Proteomes" id="UP001203338"/>
    </source>
</evidence>
<dbReference type="PANTHER" id="PTHR39426:SF1">
    <property type="entry name" value="HOMOLOGY TO DEATH-ON-CURING PROTEIN OF PHAGE P1"/>
    <property type="match status" value="1"/>
</dbReference>
<dbReference type="PANTHER" id="PTHR39426">
    <property type="entry name" value="HOMOLOGY TO DEATH-ON-CURING PROTEIN OF PHAGE P1"/>
    <property type="match status" value="1"/>
</dbReference>
<dbReference type="InterPro" id="IPR003812">
    <property type="entry name" value="Fido"/>
</dbReference>
<dbReference type="InterPro" id="IPR053737">
    <property type="entry name" value="Type_II_TA_Toxin"/>
</dbReference>
<dbReference type="InterPro" id="IPR036597">
    <property type="entry name" value="Fido-like_dom_sf"/>
</dbReference>
<comment type="caution">
    <text evidence="2">The sequence shown here is derived from an EMBL/GenBank/DDBJ whole genome shotgun (WGS) entry which is preliminary data.</text>
</comment>
<evidence type="ECO:0000313" key="2">
    <source>
        <dbReference type="EMBL" id="MCL6272261.1"/>
    </source>
</evidence>
<feature type="domain" description="Fido" evidence="1">
    <location>
        <begin position="7"/>
        <end position="148"/>
    </location>
</feature>
<protein>
    <submittedName>
        <fullName evidence="2">Fic family protein</fullName>
    </submittedName>
</protein>
<dbReference type="EMBL" id="JAMFLX010000075">
    <property type="protein sequence ID" value="MCL6272261.1"/>
    <property type="molecule type" value="Genomic_DNA"/>
</dbReference>
<dbReference type="SUPFAM" id="SSF140931">
    <property type="entry name" value="Fic-like"/>
    <property type="match status" value="1"/>
</dbReference>
<dbReference type="RefSeq" id="WP_249701951.1">
    <property type="nucleotide sequence ID" value="NZ_JAMFLX010000075.1"/>
</dbReference>
<proteinExistence type="predicted"/>
<dbReference type="Gene3D" id="1.20.120.1870">
    <property type="entry name" value="Fic/DOC protein, Fido domain"/>
    <property type="match status" value="1"/>
</dbReference>
<dbReference type="PROSITE" id="PS51459">
    <property type="entry name" value="FIDO"/>
    <property type="match status" value="1"/>
</dbReference>
<accession>A0ABT0PMP1</accession>
<evidence type="ECO:0000259" key="1">
    <source>
        <dbReference type="PROSITE" id="PS51459"/>
    </source>
</evidence>
<name>A0ABT0PMP1_9GAMM</name>
<dbReference type="InterPro" id="IPR006440">
    <property type="entry name" value="Doc"/>
</dbReference>
<organism evidence="2 3">
    <name type="scientific">Parendozoicomonas callyspongiae</name>
    <dbReference type="NCBI Taxonomy" id="2942213"/>
    <lineage>
        <taxon>Bacteria</taxon>
        <taxon>Pseudomonadati</taxon>
        <taxon>Pseudomonadota</taxon>
        <taxon>Gammaproteobacteria</taxon>
        <taxon>Oceanospirillales</taxon>
        <taxon>Endozoicomonadaceae</taxon>
        <taxon>Parendozoicomonas</taxon>
    </lineage>
</organism>